<feature type="region of interest" description="Disordered" evidence="19">
    <location>
        <begin position="282"/>
        <end position="341"/>
    </location>
</feature>
<dbReference type="InterPro" id="IPR014710">
    <property type="entry name" value="RmlC-like_jellyroll"/>
</dbReference>
<accession>A0A8F2W3X2</accession>
<feature type="compositionally biased region" description="Polar residues" evidence="19">
    <location>
        <begin position="680"/>
        <end position="697"/>
    </location>
</feature>
<evidence type="ECO:0000256" key="10">
    <source>
        <dbReference type="ARBA" id="ARBA00022963"/>
    </source>
</evidence>
<dbReference type="InterPro" id="IPR050301">
    <property type="entry name" value="NTE"/>
</dbReference>
<dbReference type="PROSITE" id="PS51635">
    <property type="entry name" value="PNPLA"/>
    <property type="match status" value="1"/>
</dbReference>
<evidence type="ECO:0000256" key="18">
    <source>
        <dbReference type="PROSITE-ProRule" id="PRU01161"/>
    </source>
</evidence>
<dbReference type="Gene3D" id="2.60.120.10">
    <property type="entry name" value="Jelly Rolls"/>
    <property type="match status" value="2"/>
</dbReference>
<dbReference type="PANTHER" id="PTHR14226">
    <property type="entry name" value="NEUROPATHY TARGET ESTERASE/SWISS CHEESE D.MELANOGASTER"/>
    <property type="match status" value="1"/>
</dbReference>
<feature type="active site" description="Proton acceptor" evidence="18">
    <location>
        <position position="1386"/>
    </location>
</feature>
<dbReference type="SUPFAM" id="SSF51206">
    <property type="entry name" value="cAMP-binding domain-like"/>
    <property type="match status" value="3"/>
</dbReference>
<reference evidence="23" key="1">
    <citation type="submission" date="2021-06" db="EMBL/GenBank/DDBJ databases">
        <title>Candida auris outbreak in lebanese hospital.</title>
        <authorList>
            <person name="Finianos M."/>
        </authorList>
    </citation>
    <scope>NUCLEOTIDE SEQUENCE</scope>
    <source>
        <strain evidence="23">CA7LBN</strain>
    </source>
</reference>
<dbReference type="GO" id="GO:0005789">
    <property type="term" value="C:endoplasmic reticulum membrane"/>
    <property type="evidence" value="ECO:0007669"/>
    <property type="project" value="UniProtKB-SubCell"/>
</dbReference>
<comment type="catalytic activity">
    <reaction evidence="17">
        <text>a 1-acyl-sn-glycero-3-phosphocholine + H2O = sn-glycerol 3-phosphocholine + a fatty acid + H(+)</text>
        <dbReference type="Rhea" id="RHEA:15177"/>
        <dbReference type="ChEBI" id="CHEBI:15377"/>
        <dbReference type="ChEBI" id="CHEBI:15378"/>
        <dbReference type="ChEBI" id="CHEBI:16870"/>
        <dbReference type="ChEBI" id="CHEBI:28868"/>
        <dbReference type="ChEBI" id="CHEBI:58168"/>
        <dbReference type="EC" id="3.1.1.5"/>
    </reaction>
</comment>
<feature type="short sequence motif" description="DGA/G" evidence="18">
    <location>
        <begin position="1386"/>
        <end position="1388"/>
    </location>
</feature>
<feature type="compositionally biased region" description="Polar residues" evidence="19">
    <location>
        <begin position="507"/>
        <end position="543"/>
    </location>
</feature>
<evidence type="ECO:0000256" key="14">
    <source>
        <dbReference type="ARBA" id="ARBA00024965"/>
    </source>
</evidence>
<dbReference type="SUPFAM" id="SSF52151">
    <property type="entry name" value="FabD/lysophospholipase-like"/>
    <property type="match status" value="1"/>
</dbReference>
<feature type="region of interest" description="Disordered" evidence="19">
    <location>
        <begin position="457"/>
        <end position="547"/>
    </location>
</feature>
<feature type="short sequence motif" description="GXGXXG" evidence="18">
    <location>
        <begin position="1239"/>
        <end position="1244"/>
    </location>
</feature>
<dbReference type="GO" id="GO:0016042">
    <property type="term" value="P:lipid catabolic process"/>
    <property type="evidence" value="ECO:0007669"/>
    <property type="project" value="UniProtKB-UniRule"/>
</dbReference>
<comment type="function">
    <text evidence="14">Intracellular phospholipase B that catalyzes the double deacylation of phosphatidylcholine (PC) to glycerophosphocholine (GroPCho). Plays an important role in membrane lipid homeostasis. Responsible for the rapid PC turnover in response to inositol, elevated temperatures, or when choline is present in the growth medium.</text>
</comment>
<dbReference type="Pfam" id="PF01734">
    <property type="entry name" value="Patatin"/>
    <property type="match status" value="1"/>
</dbReference>
<dbReference type="CDD" id="cd00038">
    <property type="entry name" value="CAP_ED"/>
    <property type="match status" value="2"/>
</dbReference>
<evidence type="ECO:0000256" key="7">
    <source>
        <dbReference type="ARBA" id="ARBA00022737"/>
    </source>
</evidence>
<dbReference type="PANTHER" id="PTHR14226:SF29">
    <property type="entry name" value="NEUROPATHY TARGET ESTERASE SWS"/>
    <property type="match status" value="1"/>
</dbReference>
<evidence type="ECO:0000256" key="17">
    <source>
        <dbReference type="ARBA" id="ARBA00049531"/>
    </source>
</evidence>
<dbReference type="Gene3D" id="3.40.50.300">
    <property type="entry name" value="P-loop containing nucleotide triphosphate hydrolases"/>
    <property type="match status" value="1"/>
</dbReference>
<evidence type="ECO:0000256" key="15">
    <source>
        <dbReference type="ARBA" id="ARBA00032944"/>
    </source>
</evidence>
<name>A0A8F2W3X2_CANAR</name>
<keyword evidence="6 20" id="KW-0812">Transmembrane</keyword>
<evidence type="ECO:0000256" key="20">
    <source>
        <dbReference type="SAM" id="Phobius"/>
    </source>
</evidence>
<organism evidence="23">
    <name type="scientific">Candidozyma auris</name>
    <name type="common">Yeast</name>
    <name type="synonym">Candida auris</name>
    <dbReference type="NCBI Taxonomy" id="498019"/>
    <lineage>
        <taxon>Eukaryota</taxon>
        <taxon>Fungi</taxon>
        <taxon>Dikarya</taxon>
        <taxon>Ascomycota</taxon>
        <taxon>Saccharomycotina</taxon>
        <taxon>Pichiomycetes</taxon>
        <taxon>Metschnikowiaceae</taxon>
        <taxon>Candidozyma</taxon>
    </lineage>
</organism>
<dbReference type="InterPro" id="IPR002641">
    <property type="entry name" value="PNPLA_dom"/>
</dbReference>
<keyword evidence="9" id="KW-0256">Endoplasmic reticulum</keyword>
<gene>
    <name evidence="23" type="ORF">CA7LBN_002172</name>
</gene>
<keyword evidence="11 20" id="KW-1133">Transmembrane helix</keyword>
<dbReference type="GO" id="GO:0005524">
    <property type="term" value="F:ATP binding"/>
    <property type="evidence" value="ECO:0007669"/>
    <property type="project" value="InterPro"/>
</dbReference>
<sequence length="2150" mass="241424">MDPVDTVEAVASTLTSSLALEYLPPAKDSVSSITFFTASLWYWSWVFFKIMNYVVVIIPTIVLNMLQMSFQITLSLSSILIGLVVTVSLCYFIVRHKYLTRYSKDTLPPKQENLGHNTRGIDYVTESRKRRGNDRSKTYLDEFLSAIKVFGYLERPVFHELTKNMTTQRLEADEILYLDEKLGFSIVVEGTVQVYTKMQDKHGAHFEFDEDNDKADKDDILIIRGQHYQLLNEVKSGSALSSLLSTLDLFHTRNTAISSPAFGPPSSQSRRANIARPKPMLHSRFNSRHSSTSTPIEPLSLSPDRSTSPSQGKPDDSRNYFNSPRINATQQPSGESTVGTPLEHGSFPIYDELPEVVARPKPSTSNNGYPSTATIAIIPGSAFQRVQTRYPKATSHIVTMVLTRLYKVTMNTVNTYLGLIREVFDAEIALNAINEECKLPSYLYDGVIENYNHQRADERDGELENSTHILSKSKKRQKVLHRESSSRYVVLASRSKPSHPGDLLSSVPLSRTSDYGKLQNSSMSDESGTLTSWDSQRHPNPNEISKYRVSPVLKKSSLTRKENIRNRSFSDEREETEETSLRIAIVENLFKLLGIDENSSQLNMSGVANGQISADSSMVGLSSLMSDHSLPVSIERNIFDAGKERSSSFSSPYLGYRTSLSHNSQKFYNTIHHSSKTDQSEANGLSASDRPPSSSEVNFSTVKNAFSKHIEVKYYKPGHVIVQQNEPSPGLFYVIHGGLDIIHDSHKDNKYESVSKRLYSVKPGGLAGYLSSIVGIRSLVSIKSSKDEGAIVAHISKNDLTRLTDKFYFLQLPVAAKLKSLLPSLIVTIDFALEWCHIPAGGVLCSQGDLANGFHVVLSGRFRVVKNKKMKVDNDDDVPSENLIDESNVPKHHQDDDDFEVLGEYGHGASIGEVEVLTASRRTNSLIAVRDSETARIPRTLFEMLSLQNPSIMVKVSRIVANRSLEASKRDRTNTLIATTSKSSFAEINNDYKTITILPTTNGLPVREFADKLVHALKALDRHVIALDRTSTLSHLGRHAFDERLAQLRLSGYFAYLEEEYQTVVYICDSPLKSSWTSTCISQGDCILLLADAEDYETAANVGDYERLLLKLKTTARTELCLLHPEPSVFPGSTSIWLKNRIWVQGHHHIHMEVIKQHNEKPAKKKQNMLTDLAVKLSTKANPNIKMKFENVKSRAMNSLIKLNNRVNKADDVPVLYKNDFMRLARILSNEAVGLVLGGGGSRGISHVGVVTALEKHGIPVDLIGGTSIGSFVGGLYAKENNIVSIYGMTKKFSRRIGAVWRMLFDLTYPVTSYITGHEFNRGIWKVFGVHEIEDFWIRYFCNSTNITNSTMEIHERGYAWRFIRASMSLAGLLPPITYNGSMLLDGGYLDNLPVMEMKVRGAKHIVAVDVGSVDDRTPMNYGDTLSGFWVLFNRWNPFSKHPDVPNMMDIQLRLAYVASVNALEAAKKMPGIMYLRPPIDDYATLDFMKFDEIYNVGLAYADEIIGKWAREGKLPKFAGVSNLKSKEGHPSKTEQLETVKALADNSRRMILVPKVEANFNHLIQKLHRQPHESEYSPQQRAIWDVIRAKNNLLLRGTAQSGKTLAIAALSVNRALTHAPLKSRRFLDTLIVVPTDLLVEKYRLYISSLIEDLPKECCPSRETAESEIGYEPFKARFVDSEGNTSETFTGEIEFPQVLVSTPSGLEQALTTTPNIFFSLRLLALDDFDFMVSSTGGGEDNKHFMQKGEKGRIRSKLIECVKQVSIKHLAAYKEKLTQRLHQVESESSADYAFSASEHVMALPIDDVSKGVDDKLVKRLISVKRNLPYLPPQFCIVSEAVSPFNTNFDGYKKTLTSMYKIVDFYRKEKCIHYRDRKLIDVEELDLSTQKNWLDSFVGLPPTVYLGCAQSKAGYKKTKIKALESEYVAGLSSTITKSKELRKYCSNDNQKKFLTQRVVQEDVRDKTGFHVLLQKVLHKFYLTNTSKMPFLIVVPPYVDLKCIPASDGQELQMQTFDDLNERSIDALEAHFRTTKTHLCIHPHHLLGQTYHGVQNMLIVGLDSLIAATAFERNVTRSHLLGLLNPNLDLFGFYFAKLIASRSASASSNLVLLRDDVVRKKDAEATRSLEADYNKFEQILLSNDICSLAKVRQL</sequence>
<comment type="similarity">
    <text evidence="2">Belongs to the NTE family.</text>
</comment>
<evidence type="ECO:0000256" key="9">
    <source>
        <dbReference type="ARBA" id="ARBA00022824"/>
    </source>
</evidence>
<dbReference type="Proteomes" id="UP000825438">
    <property type="component" value="Chromosome II"/>
</dbReference>
<keyword evidence="12 18" id="KW-0443">Lipid metabolism</keyword>
<keyword evidence="7" id="KW-0677">Repeat</keyword>
<evidence type="ECO:0000256" key="1">
    <source>
        <dbReference type="ARBA" id="ARBA00004586"/>
    </source>
</evidence>
<evidence type="ECO:0000256" key="13">
    <source>
        <dbReference type="ARBA" id="ARBA00023136"/>
    </source>
</evidence>
<evidence type="ECO:0000256" key="2">
    <source>
        <dbReference type="ARBA" id="ARBA00006636"/>
    </source>
</evidence>
<dbReference type="Gene3D" id="3.40.1090.10">
    <property type="entry name" value="Cytosolic phospholipase A2 catalytic domain"/>
    <property type="match status" value="2"/>
</dbReference>
<dbReference type="EMBL" id="CP076750">
    <property type="protein sequence ID" value="QWW23371.1"/>
    <property type="molecule type" value="Genomic_DNA"/>
</dbReference>
<dbReference type="InterPro" id="IPR016035">
    <property type="entry name" value="Acyl_Trfase/lysoPLipase"/>
</dbReference>
<dbReference type="SUPFAM" id="SSF52540">
    <property type="entry name" value="P-loop containing nucleoside triphosphate hydrolases"/>
    <property type="match status" value="1"/>
</dbReference>
<dbReference type="FunFam" id="3.40.1090.10:FF:000013">
    <property type="entry name" value="Lysophospholipase NTE1"/>
    <property type="match status" value="1"/>
</dbReference>
<evidence type="ECO:0000256" key="6">
    <source>
        <dbReference type="ARBA" id="ARBA00022692"/>
    </source>
</evidence>
<dbReference type="Pfam" id="PF00270">
    <property type="entry name" value="DEAD"/>
    <property type="match status" value="1"/>
</dbReference>
<feature type="domain" description="PNPLA" evidence="22">
    <location>
        <begin position="1235"/>
        <end position="1399"/>
    </location>
</feature>
<evidence type="ECO:0000259" key="22">
    <source>
        <dbReference type="PROSITE" id="PS51635"/>
    </source>
</evidence>
<evidence type="ECO:0000256" key="3">
    <source>
        <dbReference type="ARBA" id="ARBA00013274"/>
    </source>
</evidence>
<feature type="compositionally biased region" description="Polar residues" evidence="19">
    <location>
        <begin position="319"/>
        <end position="339"/>
    </location>
</feature>
<evidence type="ECO:0000259" key="21">
    <source>
        <dbReference type="PROSITE" id="PS50042"/>
    </source>
</evidence>
<protein>
    <recommendedName>
        <fullName evidence="4">Lysophospholipase NTE1</fullName>
        <ecNumber evidence="3">3.1.1.5</ecNumber>
    </recommendedName>
    <alternativeName>
        <fullName evidence="16">Intracellular phospholipase B</fullName>
    </alternativeName>
    <alternativeName>
        <fullName evidence="5">Lysophospholipase nte1</fullName>
    </alternativeName>
    <alternativeName>
        <fullName evidence="15">Neuropathy target esterase homolog</fullName>
    </alternativeName>
</protein>
<evidence type="ECO:0000256" key="11">
    <source>
        <dbReference type="ARBA" id="ARBA00022989"/>
    </source>
</evidence>
<feature type="domain" description="Cyclic nucleotide-binding" evidence="21">
    <location>
        <begin position="710"/>
        <end position="803"/>
    </location>
</feature>
<dbReference type="Pfam" id="PF24179">
    <property type="entry name" value="NTE_Ploop"/>
    <property type="match status" value="1"/>
</dbReference>
<dbReference type="InterPro" id="IPR018490">
    <property type="entry name" value="cNMP-bd_dom_sf"/>
</dbReference>
<proteinExistence type="inferred from homology"/>
<dbReference type="InterPro" id="IPR000595">
    <property type="entry name" value="cNMP-bd_dom"/>
</dbReference>
<evidence type="ECO:0000256" key="12">
    <source>
        <dbReference type="ARBA" id="ARBA00023098"/>
    </source>
</evidence>
<keyword evidence="10 18" id="KW-0442">Lipid degradation</keyword>
<feature type="transmembrane region" description="Helical" evidence="20">
    <location>
        <begin position="40"/>
        <end position="62"/>
    </location>
</feature>
<dbReference type="GO" id="GO:0046486">
    <property type="term" value="P:glycerolipid metabolic process"/>
    <property type="evidence" value="ECO:0007669"/>
    <property type="project" value="UniProtKB-ARBA"/>
</dbReference>
<feature type="short sequence motif" description="GXSXG" evidence="18">
    <location>
        <begin position="1266"/>
        <end position="1270"/>
    </location>
</feature>
<dbReference type="GO" id="GO:0004622">
    <property type="term" value="F:phosphatidylcholine lysophospholipase activity"/>
    <property type="evidence" value="ECO:0007669"/>
    <property type="project" value="UniProtKB-EC"/>
</dbReference>
<dbReference type="GO" id="GO:0003676">
    <property type="term" value="F:nucleic acid binding"/>
    <property type="evidence" value="ECO:0007669"/>
    <property type="project" value="InterPro"/>
</dbReference>
<keyword evidence="13 20" id="KW-0472">Membrane</keyword>
<evidence type="ECO:0000313" key="23">
    <source>
        <dbReference type="EMBL" id="QWW23371.1"/>
    </source>
</evidence>
<dbReference type="EC" id="3.1.1.5" evidence="3"/>
<feature type="domain" description="Cyclic nucleotide-binding" evidence="21">
    <location>
        <begin position="817"/>
        <end position="945"/>
    </location>
</feature>
<dbReference type="InterPro" id="IPR056556">
    <property type="entry name" value="NTE1_P-loop_dom"/>
</dbReference>
<evidence type="ECO:0000256" key="8">
    <source>
        <dbReference type="ARBA" id="ARBA00022801"/>
    </source>
</evidence>
<feature type="active site" description="Nucleophile" evidence="18">
    <location>
        <position position="1268"/>
    </location>
</feature>
<evidence type="ECO:0000256" key="5">
    <source>
        <dbReference type="ARBA" id="ARBA00019324"/>
    </source>
</evidence>
<dbReference type="InterPro" id="IPR011545">
    <property type="entry name" value="DEAD/DEAH_box_helicase_dom"/>
</dbReference>
<evidence type="ECO:0000256" key="16">
    <source>
        <dbReference type="ARBA" id="ARBA00033005"/>
    </source>
</evidence>
<evidence type="ECO:0000256" key="4">
    <source>
        <dbReference type="ARBA" id="ARBA00018317"/>
    </source>
</evidence>
<feature type="transmembrane region" description="Helical" evidence="20">
    <location>
        <begin position="74"/>
        <end position="94"/>
    </location>
</feature>
<comment type="subcellular location">
    <subcellularLocation>
        <location evidence="1">Endoplasmic reticulum membrane</location>
    </subcellularLocation>
</comment>
<dbReference type="SMART" id="SM00100">
    <property type="entry name" value="cNMP"/>
    <property type="match status" value="1"/>
</dbReference>
<keyword evidence="8 18" id="KW-0378">Hydrolase</keyword>
<dbReference type="FunFam" id="3.40.1090.10:FF:000007">
    <property type="entry name" value="Lysophospholipase NTE1"/>
    <property type="match status" value="1"/>
</dbReference>
<dbReference type="InterPro" id="IPR027417">
    <property type="entry name" value="P-loop_NTPase"/>
</dbReference>
<dbReference type="PROSITE" id="PS50042">
    <property type="entry name" value="CNMP_BINDING_3"/>
    <property type="match status" value="2"/>
</dbReference>
<evidence type="ECO:0000256" key="19">
    <source>
        <dbReference type="SAM" id="MobiDB-lite"/>
    </source>
</evidence>
<feature type="region of interest" description="Disordered" evidence="19">
    <location>
        <begin position="674"/>
        <end position="697"/>
    </location>
</feature>